<dbReference type="Gene3D" id="3.40.50.300">
    <property type="entry name" value="P-loop containing nucleotide triphosphate hydrolases"/>
    <property type="match status" value="2"/>
</dbReference>
<dbReference type="PANTHER" id="PTHR42855:SF1">
    <property type="entry name" value="ABC TRANSPORTER DOMAIN-CONTAINING PROTEIN"/>
    <property type="match status" value="1"/>
</dbReference>
<dbReference type="FunFam" id="3.40.50.300:FF:000011">
    <property type="entry name" value="Putative ABC transporter ATP-binding component"/>
    <property type="match status" value="1"/>
</dbReference>
<feature type="compositionally biased region" description="Low complexity" evidence="5">
    <location>
        <begin position="357"/>
        <end position="366"/>
    </location>
</feature>
<sequence>MARSSCHNLLSGDGPSSAFFCGHSFERCRSPLHSCSRVHRLFVTVAAGKGAAKKRASKKTDSASGGSPKSTSSISSGIRLSNVAMGFKGQQVLKDVSWECKKGERVGLVGVNGAGKTTQLEIIIGKLQPDAGEVVRAKPQMRVAHLSQEFDVSPSHTVREEFMSAYGEQLEVMKRMEEVENQLQSVGEDMDKMQSLIDEMGDLQSKGIDLDVALIDKRIDQMMPELGFTAEDNDRLVASYSGGWQMRMCLGKILLQDPDILLLDEPTNHLDLSALEWLEGYLRSQTLPMVVVSHDREFLDQLCNKIVETEHGVARTYAGNYTQFVAAKEDQLTAQWVAYEKQQKEIHRQQEMVQRLSGGASSGRASTAEKELERLSGADGEKLIEKPFTPKQRSFNFPSAARLGQQVLDVTDLTHGYKETRLFNHATLKVEKGERIAFIGPNGCGKSTLLRLIMGQEQPISGSVTLGPHSVIPNYYQQNQSEALDPSMTVMETLVKAAPDAVVNDIKALLGRMLFPKAAMEKKVEVLSGGEKARLALAKFMLSQGTLLVLDEPTNHLDIPSKEMLEEAIINFEGSVLAVTHDRYFLRKIATRIVTVDQQQLKDYEGDYEEYLRKNRSEAAVMAKKAEDQKERDKSNIKSKSKMSKAEKARQKKMKAKSFAANREQGKVKKNSARWA</sequence>
<keyword evidence="1" id="KW-0677">Repeat</keyword>
<dbReference type="SMART" id="SM00382">
    <property type="entry name" value="AAA"/>
    <property type="match status" value="2"/>
</dbReference>
<dbReference type="PROSITE" id="PS00211">
    <property type="entry name" value="ABC_TRANSPORTER_1"/>
    <property type="match status" value="2"/>
</dbReference>
<dbReference type="PANTHER" id="PTHR42855">
    <property type="entry name" value="ABC TRANSPORTER ATP-BINDING SUBUNIT"/>
    <property type="match status" value="1"/>
</dbReference>
<feature type="compositionally biased region" description="Basic and acidic residues" evidence="5">
    <location>
        <begin position="367"/>
        <end position="381"/>
    </location>
</feature>
<dbReference type="Proteomes" id="UP001465755">
    <property type="component" value="Unassembled WGS sequence"/>
</dbReference>
<proteinExistence type="inferred from homology"/>
<dbReference type="AlphaFoldDB" id="A0AAW1PIR7"/>
<organism evidence="7 8">
    <name type="scientific">Symbiochloris irregularis</name>
    <dbReference type="NCBI Taxonomy" id="706552"/>
    <lineage>
        <taxon>Eukaryota</taxon>
        <taxon>Viridiplantae</taxon>
        <taxon>Chlorophyta</taxon>
        <taxon>core chlorophytes</taxon>
        <taxon>Trebouxiophyceae</taxon>
        <taxon>Trebouxiales</taxon>
        <taxon>Trebouxiaceae</taxon>
        <taxon>Symbiochloris</taxon>
    </lineage>
</organism>
<name>A0AAW1PIR7_9CHLO</name>
<feature type="compositionally biased region" description="Basic and acidic residues" evidence="5">
    <location>
        <begin position="624"/>
        <end position="636"/>
    </location>
</feature>
<evidence type="ECO:0000313" key="8">
    <source>
        <dbReference type="Proteomes" id="UP001465755"/>
    </source>
</evidence>
<feature type="compositionally biased region" description="Low complexity" evidence="5">
    <location>
        <begin position="62"/>
        <end position="75"/>
    </location>
</feature>
<dbReference type="InterPro" id="IPR032781">
    <property type="entry name" value="ABC_tran_Xtn"/>
</dbReference>
<accession>A0AAW1PIR7</accession>
<dbReference type="SUPFAM" id="SSF52540">
    <property type="entry name" value="P-loop containing nucleoside triphosphate hydrolases"/>
    <property type="match status" value="2"/>
</dbReference>
<dbReference type="InterPro" id="IPR003439">
    <property type="entry name" value="ABC_transporter-like_ATP-bd"/>
</dbReference>
<dbReference type="InterPro" id="IPR017871">
    <property type="entry name" value="ABC_transporter-like_CS"/>
</dbReference>
<evidence type="ECO:0000256" key="2">
    <source>
        <dbReference type="ARBA" id="ARBA00022741"/>
    </source>
</evidence>
<protein>
    <recommendedName>
        <fullName evidence="6">ABC transporter domain-containing protein</fullName>
    </recommendedName>
</protein>
<evidence type="ECO:0000256" key="5">
    <source>
        <dbReference type="SAM" id="MobiDB-lite"/>
    </source>
</evidence>
<dbReference type="EMBL" id="JALJOQ010000017">
    <property type="protein sequence ID" value="KAK9809695.1"/>
    <property type="molecule type" value="Genomic_DNA"/>
</dbReference>
<dbReference type="Pfam" id="PF00005">
    <property type="entry name" value="ABC_tran"/>
    <property type="match status" value="2"/>
</dbReference>
<comment type="similarity">
    <text evidence="4">Belongs to the ABC transporter superfamily. ABCF family. EF3 (TC 3.A.1.121) subfamily.</text>
</comment>
<dbReference type="GO" id="GO:0005524">
    <property type="term" value="F:ATP binding"/>
    <property type="evidence" value="ECO:0007669"/>
    <property type="project" value="UniProtKB-KW"/>
</dbReference>
<evidence type="ECO:0000313" key="7">
    <source>
        <dbReference type="EMBL" id="KAK9809695.1"/>
    </source>
</evidence>
<dbReference type="InterPro" id="IPR051309">
    <property type="entry name" value="ABCF_ATPase"/>
</dbReference>
<dbReference type="PROSITE" id="PS50893">
    <property type="entry name" value="ABC_TRANSPORTER_2"/>
    <property type="match status" value="2"/>
</dbReference>
<reference evidence="7 8" key="1">
    <citation type="journal article" date="2024" name="Nat. Commun.">
        <title>Phylogenomics reveals the evolutionary origins of lichenization in chlorophyte algae.</title>
        <authorList>
            <person name="Puginier C."/>
            <person name="Libourel C."/>
            <person name="Otte J."/>
            <person name="Skaloud P."/>
            <person name="Haon M."/>
            <person name="Grisel S."/>
            <person name="Petersen M."/>
            <person name="Berrin J.G."/>
            <person name="Delaux P.M."/>
            <person name="Dal Grande F."/>
            <person name="Keller J."/>
        </authorList>
    </citation>
    <scope>NUCLEOTIDE SEQUENCE [LARGE SCALE GENOMIC DNA]</scope>
    <source>
        <strain evidence="7 8">SAG 2036</strain>
    </source>
</reference>
<dbReference type="GO" id="GO:0003676">
    <property type="term" value="F:nucleic acid binding"/>
    <property type="evidence" value="ECO:0007669"/>
    <property type="project" value="UniProtKB-ARBA"/>
</dbReference>
<feature type="region of interest" description="Disordered" evidence="5">
    <location>
        <begin position="53"/>
        <end position="75"/>
    </location>
</feature>
<evidence type="ECO:0000256" key="3">
    <source>
        <dbReference type="ARBA" id="ARBA00022840"/>
    </source>
</evidence>
<comment type="caution">
    <text evidence="7">The sequence shown here is derived from an EMBL/GenBank/DDBJ whole genome shotgun (WGS) entry which is preliminary data.</text>
</comment>
<feature type="region of interest" description="Disordered" evidence="5">
    <location>
        <begin position="622"/>
        <end position="676"/>
    </location>
</feature>
<dbReference type="FunFam" id="3.40.50.300:FF:000309">
    <property type="entry name" value="ABC transporter ATP-binding protein"/>
    <property type="match status" value="1"/>
</dbReference>
<evidence type="ECO:0000256" key="4">
    <source>
        <dbReference type="ARBA" id="ARBA00061344"/>
    </source>
</evidence>
<dbReference type="Pfam" id="PF12848">
    <property type="entry name" value="ABC_tran_Xtn"/>
    <property type="match status" value="1"/>
</dbReference>
<keyword evidence="2" id="KW-0547">Nucleotide-binding</keyword>
<feature type="domain" description="ABC transporter" evidence="6">
    <location>
        <begin position="78"/>
        <end position="336"/>
    </location>
</feature>
<keyword evidence="3" id="KW-0067">ATP-binding</keyword>
<keyword evidence="8" id="KW-1185">Reference proteome</keyword>
<evidence type="ECO:0000259" key="6">
    <source>
        <dbReference type="PROSITE" id="PS50893"/>
    </source>
</evidence>
<dbReference type="InterPro" id="IPR003593">
    <property type="entry name" value="AAA+_ATPase"/>
</dbReference>
<evidence type="ECO:0000256" key="1">
    <source>
        <dbReference type="ARBA" id="ARBA00022737"/>
    </source>
</evidence>
<dbReference type="InterPro" id="IPR027417">
    <property type="entry name" value="P-loop_NTPase"/>
</dbReference>
<gene>
    <name evidence="7" type="ORF">WJX73_005997</name>
</gene>
<feature type="region of interest" description="Disordered" evidence="5">
    <location>
        <begin position="353"/>
        <end position="381"/>
    </location>
</feature>
<dbReference type="GO" id="GO:0016887">
    <property type="term" value="F:ATP hydrolysis activity"/>
    <property type="evidence" value="ECO:0007669"/>
    <property type="project" value="InterPro"/>
</dbReference>
<dbReference type="CDD" id="cd03221">
    <property type="entry name" value="ABCF_EF-3"/>
    <property type="match status" value="2"/>
</dbReference>
<feature type="domain" description="ABC transporter" evidence="6">
    <location>
        <begin position="408"/>
        <end position="623"/>
    </location>
</feature>